<dbReference type="EMBL" id="WHLY01000002">
    <property type="protein sequence ID" value="MPR32118.1"/>
    <property type="molecule type" value="Genomic_DNA"/>
</dbReference>
<proteinExistence type="inferred from homology"/>
<organism evidence="20 21">
    <name type="scientific">Salmonirosea aquatica</name>
    <dbReference type="NCBI Taxonomy" id="2654236"/>
    <lineage>
        <taxon>Bacteria</taxon>
        <taxon>Pseudomonadati</taxon>
        <taxon>Bacteroidota</taxon>
        <taxon>Cytophagia</taxon>
        <taxon>Cytophagales</taxon>
        <taxon>Spirosomataceae</taxon>
        <taxon>Salmonirosea</taxon>
    </lineage>
</organism>
<keyword evidence="5" id="KW-1003">Cell membrane</keyword>
<comment type="similarity">
    <text evidence="2">Belongs to the CpsD/CapB family.</text>
</comment>
<feature type="transmembrane region" description="Helical" evidence="16">
    <location>
        <begin position="26"/>
        <end position="45"/>
    </location>
</feature>
<dbReference type="InterPro" id="IPR025669">
    <property type="entry name" value="AAA_dom"/>
</dbReference>
<protein>
    <recommendedName>
        <fullName evidence="4">non-specific protein-tyrosine kinase</fullName>
        <ecNumber evidence="4">2.7.10.2</ecNumber>
    </recommendedName>
</protein>
<dbReference type="GO" id="GO:0042802">
    <property type="term" value="F:identical protein binding"/>
    <property type="evidence" value="ECO:0007669"/>
    <property type="project" value="UniProtKB-ARBA"/>
</dbReference>
<evidence type="ECO:0000256" key="13">
    <source>
        <dbReference type="ARBA" id="ARBA00023136"/>
    </source>
</evidence>
<evidence type="ECO:0000256" key="12">
    <source>
        <dbReference type="ARBA" id="ARBA00022989"/>
    </source>
</evidence>
<evidence type="ECO:0000256" key="4">
    <source>
        <dbReference type="ARBA" id="ARBA00011903"/>
    </source>
</evidence>
<keyword evidence="10 20" id="KW-0418">Kinase</keyword>
<keyword evidence="8 16" id="KW-0812">Transmembrane</keyword>
<dbReference type="Proteomes" id="UP000479293">
    <property type="component" value="Unassembled WGS sequence"/>
</dbReference>
<feature type="domain" description="Polysaccharide chain length determinant N-terminal" evidence="17">
    <location>
        <begin position="13"/>
        <end position="107"/>
    </location>
</feature>
<feature type="transmembrane region" description="Helical" evidence="16">
    <location>
        <begin position="487"/>
        <end position="509"/>
    </location>
</feature>
<dbReference type="AlphaFoldDB" id="A0A7C9B9P5"/>
<dbReference type="Pfam" id="PF02706">
    <property type="entry name" value="Wzz"/>
    <property type="match status" value="1"/>
</dbReference>
<evidence type="ECO:0000259" key="18">
    <source>
        <dbReference type="Pfam" id="PF13614"/>
    </source>
</evidence>
<gene>
    <name evidence="20" type="ORF">GBK04_01845</name>
</gene>
<accession>A0A7C9B9P5</accession>
<dbReference type="PANTHER" id="PTHR32309:SF13">
    <property type="entry name" value="FERRIC ENTEROBACTIN TRANSPORT PROTEIN FEPE"/>
    <property type="match status" value="1"/>
</dbReference>
<keyword evidence="7 20" id="KW-0808">Transferase</keyword>
<evidence type="ECO:0000256" key="16">
    <source>
        <dbReference type="SAM" id="Phobius"/>
    </source>
</evidence>
<name>A0A7C9B9P5_9BACT</name>
<evidence type="ECO:0000313" key="20">
    <source>
        <dbReference type="EMBL" id="MPR32118.1"/>
    </source>
</evidence>
<evidence type="ECO:0000259" key="17">
    <source>
        <dbReference type="Pfam" id="PF02706"/>
    </source>
</evidence>
<keyword evidence="6" id="KW-0997">Cell inner membrane</keyword>
<evidence type="ECO:0000256" key="9">
    <source>
        <dbReference type="ARBA" id="ARBA00022741"/>
    </source>
</evidence>
<comment type="subcellular location">
    <subcellularLocation>
        <location evidence="1">Cell inner membrane</location>
        <topology evidence="1">Multi-pass membrane protein</topology>
    </subcellularLocation>
</comment>
<keyword evidence="13 16" id="KW-0472">Membrane</keyword>
<dbReference type="GO" id="GO:0005886">
    <property type="term" value="C:plasma membrane"/>
    <property type="evidence" value="ECO:0007669"/>
    <property type="project" value="UniProtKB-SubCell"/>
</dbReference>
<evidence type="ECO:0000259" key="19">
    <source>
        <dbReference type="Pfam" id="PF13807"/>
    </source>
</evidence>
<dbReference type="CDD" id="cd05387">
    <property type="entry name" value="BY-kinase"/>
    <property type="match status" value="1"/>
</dbReference>
<dbReference type="SUPFAM" id="SSF52540">
    <property type="entry name" value="P-loop containing nucleoside triphosphate hydrolases"/>
    <property type="match status" value="1"/>
</dbReference>
<dbReference type="GO" id="GO:0005524">
    <property type="term" value="F:ATP binding"/>
    <property type="evidence" value="ECO:0007669"/>
    <property type="project" value="UniProtKB-KW"/>
</dbReference>
<dbReference type="InterPro" id="IPR050445">
    <property type="entry name" value="Bact_polysacc_biosynth/exp"/>
</dbReference>
<comment type="caution">
    <text evidence="20">The sequence shown here is derived from an EMBL/GenBank/DDBJ whole genome shotgun (WGS) entry which is preliminary data.</text>
</comment>
<evidence type="ECO:0000256" key="6">
    <source>
        <dbReference type="ARBA" id="ARBA00022519"/>
    </source>
</evidence>
<evidence type="ECO:0000313" key="21">
    <source>
        <dbReference type="Proteomes" id="UP000479293"/>
    </source>
</evidence>
<dbReference type="Pfam" id="PF13614">
    <property type="entry name" value="AAA_31"/>
    <property type="match status" value="1"/>
</dbReference>
<feature type="domain" description="AAA" evidence="18">
    <location>
        <begin position="575"/>
        <end position="704"/>
    </location>
</feature>
<evidence type="ECO:0000256" key="15">
    <source>
        <dbReference type="ARBA" id="ARBA00051245"/>
    </source>
</evidence>
<keyword evidence="9" id="KW-0547">Nucleotide-binding</keyword>
<reference evidence="20 21" key="1">
    <citation type="submission" date="2019-10" db="EMBL/GenBank/DDBJ databases">
        <title>Draft Genome Sequence of Cytophagaceae sp. SJW1-29.</title>
        <authorList>
            <person name="Choi A."/>
        </authorList>
    </citation>
    <scope>NUCLEOTIDE SEQUENCE [LARGE SCALE GENOMIC DNA]</scope>
    <source>
        <strain evidence="20 21">SJW1-29</strain>
    </source>
</reference>
<evidence type="ECO:0000256" key="8">
    <source>
        <dbReference type="ARBA" id="ARBA00022692"/>
    </source>
</evidence>
<dbReference type="RefSeq" id="WP_152756349.1">
    <property type="nucleotide sequence ID" value="NZ_WHLY01000002.1"/>
</dbReference>
<dbReference type="Gene3D" id="3.40.50.300">
    <property type="entry name" value="P-loop containing nucleotide triphosphate hydrolases"/>
    <property type="match status" value="1"/>
</dbReference>
<dbReference type="FunFam" id="3.40.50.300:FF:000527">
    <property type="entry name" value="Tyrosine-protein kinase etk"/>
    <property type="match status" value="1"/>
</dbReference>
<keyword evidence="14" id="KW-0829">Tyrosine-protein kinase</keyword>
<evidence type="ECO:0000256" key="3">
    <source>
        <dbReference type="ARBA" id="ARBA00008883"/>
    </source>
</evidence>
<dbReference type="InterPro" id="IPR003856">
    <property type="entry name" value="LPS_length_determ_N"/>
</dbReference>
<evidence type="ECO:0000256" key="14">
    <source>
        <dbReference type="ARBA" id="ARBA00023137"/>
    </source>
</evidence>
<sequence>MPRQEYVEIEETEFNLQEYIRRYLRYWYLFPIFVALALTAAYFYLQKTQPVYSTTATLLIKDEQKGMTGGNQDMLEELTQFSGNKIVENEIEVISSLTLMAQVVENLGLNVVYEAKDGLHTIDLYKATNVVVQPELLTEYAYKEPLFIHVQDAGHFRLNDEAELQPFGQKFSNAWGAFTVLRADSLLDNGYQDIQVNFRDLPDLAENFQERLTVQEVNPKSTVLEITLEDTSPQRARDIINNLLDVYVQSNLNDKNREASNTMAFIEERLKLVTGELGDVEGDVASFKSDKGLTDISAESQIFLENIQENDNKLEEVNTQMKVLESVDRYIESSGDGALAPATYLISDPVLISLLTRYADLKQQQELYARTTQASNPLRETVNSQVASTKQAIKENLQNLRRGLDITKQSLASINNRFSRDLRAIPQKEREYVGIKRQQTIKENLYLYLLQKREETALAYASTVTDSRLVDAPKTSFRPVKPKRSTIWLGAFAAGMAIPFLLINLLFVLNNTVQRRDEIESATRTAILGEIGLMPQAKGVDDTIIRMTSRSAVAEQFRALRTNLQYLGDGTCRVLLFTSSIGGEGKSFVTLNLGASLAYADKKVIILGLDLRKPSLHQRLGIGNDRGVTNYLIGQGKLSNLIQTTSVHPNMEVMVSGPIPPNPSELISNGRLPLLLAELREQYDYILIDAPPYGLVTDAALIAEHTDATLYVVRYNYTVRDHLRRIAELQKSERFKNLSIIFNGVNYGAGYGYGYGYGGYGYGYYGDNDNARTRKFGTRLKELIGKKSL</sequence>
<evidence type="ECO:0000256" key="10">
    <source>
        <dbReference type="ARBA" id="ARBA00022777"/>
    </source>
</evidence>
<dbReference type="Pfam" id="PF13807">
    <property type="entry name" value="GNVR"/>
    <property type="match status" value="1"/>
</dbReference>
<keyword evidence="12 16" id="KW-1133">Transmembrane helix</keyword>
<evidence type="ECO:0000256" key="11">
    <source>
        <dbReference type="ARBA" id="ARBA00022840"/>
    </source>
</evidence>
<dbReference type="InterPro" id="IPR005702">
    <property type="entry name" value="Wzc-like_C"/>
</dbReference>
<feature type="domain" description="Tyrosine-protein kinase G-rich" evidence="19">
    <location>
        <begin position="429"/>
        <end position="499"/>
    </location>
</feature>
<evidence type="ECO:0000256" key="2">
    <source>
        <dbReference type="ARBA" id="ARBA00007316"/>
    </source>
</evidence>
<evidence type="ECO:0000256" key="5">
    <source>
        <dbReference type="ARBA" id="ARBA00022475"/>
    </source>
</evidence>
<keyword evidence="11" id="KW-0067">ATP-binding</keyword>
<keyword evidence="21" id="KW-1185">Reference proteome</keyword>
<comment type="catalytic activity">
    <reaction evidence="15">
        <text>L-tyrosyl-[protein] + ATP = O-phospho-L-tyrosyl-[protein] + ADP + H(+)</text>
        <dbReference type="Rhea" id="RHEA:10596"/>
        <dbReference type="Rhea" id="RHEA-COMP:10136"/>
        <dbReference type="Rhea" id="RHEA-COMP:20101"/>
        <dbReference type="ChEBI" id="CHEBI:15378"/>
        <dbReference type="ChEBI" id="CHEBI:30616"/>
        <dbReference type="ChEBI" id="CHEBI:46858"/>
        <dbReference type="ChEBI" id="CHEBI:61978"/>
        <dbReference type="ChEBI" id="CHEBI:456216"/>
        <dbReference type="EC" id="2.7.10.2"/>
    </reaction>
</comment>
<evidence type="ECO:0000256" key="1">
    <source>
        <dbReference type="ARBA" id="ARBA00004429"/>
    </source>
</evidence>
<dbReference type="PANTHER" id="PTHR32309">
    <property type="entry name" value="TYROSINE-PROTEIN KINASE"/>
    <property type="match status" value="1"/>
</dbReference>
<comment type="similarity">
    <text evidence="3">Belongs to the etk/wzc family.</text>
</comment>
<dbReference type="InterPro" id="IPR027417">
    <property type="entry name" value="P-loop_NTPase"/>
</dbReference>
<dbReference type="GO" id="GO:0004715">
    <property type="term" value="F:non-membrane spanning protein tyrosine kinase activity"/>
    <property type="evidence" value="ECO:0007669"/>
    <property type="project" value="UniProtKB-EC"/>
</dbReference>
<dbReference type="InterPro" id="IPR032807">
    <property type="entry name" value="GNVR"/>
</dbReference>
<evidence type="ECO:0000256" key="7">
    <source>
        <dbReference type="ARBA" id="ARBA00022679"/>
    </source>
</evidence>
<dbReference type="NCBIfam" id="TIGR01007">
    <property type="entry name" value="eps_fam"/>
    <property type="match status" value="1"/>
</dbReference>
<dbReference type="EC" id="2.7.10.2" evidence="4"/>